<keyword evidence="3" id="KW-1185">Reference proteome</keyword>
<organism evidence="2 3">
    <name type="scientific">Cochliobolus heterostrophus (strain C4 / ATCC 48331 / race T)</name>
    <name type="common">Southern corn leaf blight fungus</name>
    <name type="synonym">Bipolaris maydis</name>
    <dbReference type="NCBI Taxonomy" id="665024"/>
    <lineage>
        <taxon>Eukaryota</taxon>
        <taxon>Fungi</taxon>
        <taxon>Dikarya</taxon>
        <taxon>Ascomycota</taxon>
        <taxon>Pezizomycotina</taxon>
        <taxon>Dothideomycetes</taxon>
        <taxon>Pleosporomycetidae</taxon>
        <taxon>Pleosporales</taxon>
        <taxon>Pleosporineae</taxon>
        <taxon>Pleosporaceae</taxon>
        <taxon>Bipolaris</taxon>
    </lineage>
</organism>
<evidence type="ECO:0000313" key="2">
    <source>
        <dbReference type="EMBL" id="ENI03155.1"/>
    </source>
</evidence>
<reference evidence="2 3" key="1">
    <citation type="journal article" date="2012" name="PLoS Pathog.">
        <title>Diverse lifestyles and strategies of plant pathogenesis encoded in the genomes of eighteen Dothideomycetes fungi.</title>
        <authorList>
            <person name="Ohm R.A."/>
            <person name="Feau N."/>
            <person name="Henrissat B."/>
            <person name="Schoch C.L."/>
            <person name="Horwitz B.A."/>
            <person name="Barry K.W."/>
            <person name="Condon B.J."/>
            <person name="Copeland A.C."/>
            <person name="Dhillon B."/>
            <person name="Glaser F."/>
            <person name="Hesse C.N."/>
            <person name="Kosti I."/>
            <person name="LaButti K."/>
            <person name="Lindquist E.A."/>
            <person name="Lucas S."/>
            <person name="Salamov A.A."/>
            <person name="Bradshaw R.E."/>
            <person name="Ciuffetti L."/>
            <person name="Hamelin R.C."/>
            <person name="Kema G.H.J."/>
            <person name="Lawrence C."/>
            <person name="Scott J.A."/>
            <person name="Spatafora J.W."/>
            <person name="Turgeon B.G."/>
            <person name="de Wit P.J.G.M."/>
            <person name="Zhong S."/>
            <person name="Goodwin S.B."/>
            <person name="Grigoriev I.V."/>
        </authorList>
    </citation>
    <scope>NUCLEOTIDE SEQUENCE [LARGE SCALE GENOMIC DNA]</scope>
    <source>
        <strain evidence="3">C4 / ATCC 48331 / race T</strain>
    </source>
</reference>
<evidence type="ECO:0000313" key="3">
    <source>
        <dbReference type="Proteomes" id="UP000012338"/>
    </source>
</evidence>
<protein>
    <submittedName>
        <fullName evidence="2">Uncharacterized protein</fullName>
    </submittedName>
</protein>
<dbReference type="AlphaFoldDB" id="N4WUM5"/>
<dbReference type="Proteomes" id="UP000012338">
    <property type="component" value="Unassembled WGS sequence"/>
</dbReference>
<evidence type="ECO:0000256" key="1">
    <source>
        <dbReference type="SAM" id="MobiDB-lite"/>
    </source>
</evidence>
<accession>N4WUM5</accession>
<proteinExistence type="predicted"/>
<dbReference type="OrthoDB" id="1001765at2759"/>
<dbReference type="EMBL" id="KB733461">
    <property type="protein sequence ID" value="ENI03155.1"/>
    <property type="molecule type" value="Genomic_DNA"/>
</dbReference>
<feature type="region of interest" description="Disordered" evidence="1">
    <location>
        <begin position="84"/>
        <end position="113"/>
    </location>
</feature>
<name>N4WUM5_COCH4</name>
<feature type="region of interest" description="Disordered" evidence="1">
    <location>
        <begin position="40"/>
        <end position="59"/>
    </location>
</feature>
<dbReference type="HOGENOM" id="CLU_035250_0_0_1"/>
<sequence>MMYGSMTLTTAPLTLTMCAMESPTGIPGGSANSVTISRLTDASPLPDETGTGTGSASGSISSALTLSVSVSGSTVTTAISNSAVDSSDGSLVSSRQPTVSPSGNGIISNDQSVTSLSASDGSQLVSGAASSASIGGSGAPIATVATSNPPEVSSLVELSPGGNTPTPTGLGSLPTFLASTQASASAGLYRPTGSLLGVGASQQNGTISLPPLSIDALKLALFLKNLGVWTFNESRIAELSSLTARQEREGLASLVADIAVLKTLRMLLLQSGNIDVPSCQYDLPKNITELSFLMVTLKSINLGVFMSMAEAAERPVAILLSSIASVEAKHIALLSDHTHHNASAQSFDTPATPAWAYNIALQYSQPGSCSVQLPLPILPKLTINNHTFAHVQPGAKVSVEWGAAAGLSGTAFAVLTAQEGLTSIADLTAATLAGPLVVNSQP</sequence>
<reference evidence="3" key="2">
    <citation type="journal article" date="2013" name="PLoS Genet.">
        <title>Comparative genome structure, secondary metabolite, and effector coding capacity across Cochliobolus pathogens.</title>
        <authorList>
            <person name="Condon B.J."/>
            <person name="Leng Y."/>
            <person name="Wu D."/>
            <person name="Bushley K.E."/>
            <person name="Ohm R.A."/>
            <person name="Otillar R."/>
            <person name="Martin J."/>
            <person name="Schackwitz W."/>
            <person name="Grimwood J."/>
            <person name="MohdZainudin N."/>
            <person name="Xue C."/>
            <person name="Wang R."/>
            <person name="Manning V.A."/>
            <person name="Dhillon B."/>
            <person name="Tu Z.J."/>
            <person name="Steffenson B.J."/>
            <person name="Salamov A."/>
            <person name="Sun H."/>
            <person name="Lowry S."/>
            <person name="LaButti K."/>
            <person name="Han J."/>
            <person name="Copeland A."/>
            <person name="Lindquist E."/>
            <person name="Barry K."/>
            <person name="Schmutz J."/>
            <person name="Baker S.E."/>
            <person name="Ciuffetti L.M."/>
            <person name="Grigoriev I.V."/>
            <person name="Zhong S."/>
            <person name="Turgeon B.G."/>
        </authorList>
    </citation>
    <scope>NUCLEOTIDE SEQUENCE [LARGE SCALE GENOMIC DNA]</scope>
    <source>
        <strain evidence="3">C4 / ATCC 48331 / race T</strain>
    </source>
</reference>
<gene>
    <name evidence="2" type="ORF">COCC4DRAFT_200607</name>
</gene>